<reference evidence="2" key="1">
    <citation type="journal article" date="2024" name="Proc. Natl. Acad. Sci. U.S.A.">
        <title>Extraordinary preservation of gene collinearity over three hundred million years revealed in homosporous lycophytes.</title>
        <authorList>
            <person name="Li C."/>
            <person name="Wickell D."/>
            <person name="Kuo L.Y."/>
            <person name="Chen X."/>
            <person name="Nie B."/>
            <person name="Liao X."/>
            <person name="Peng D."/>
            <person name="Ji J."/>
            <person name="Jenkins J."/>
            <person name="Williams M."/>
            <person name="Shu S."/>
            <person name="Plott C."/>
            <person name="Barry K."/>
            <person name="Rajasekar S."/>
            <person name="Grimwood J."/>
            <person name="Han X."/>
            <person name="Sun S."/>
            <person name="Hou Z."/>
            <person name="He W."/>
            <person name="Dai G."/>
            <person name="Sun C."/>
            <person name="Schmutz J."/>
            <person name="Leebens-Mack J.H."/>
            <person name="Li F.W."/>
            <person name="Wang L."/>
        </authorList>
    </citation>
    <scope>NUCLEOTIDE SEQUENCE [LARGE SCALE GENOMIC DNA]</scope>
    <source>
        <strain evidence="2">cv. PW_Plant_1</strain>
    </source>
</reference>
<protein>
    <submittedName>
        <fullName evidence="1">Uncharacterized protein</fullName>
    </submittedName>
</protein>
<gene>
    <name evidence="1" type="ORF">O6H91_18G072700</name>
</gene>
<organism evidence="1 2">
    <name type="scientific">Diphasiastrum complanatum</name>
    <name type="common">Issler's clubmoss</name>
    <name type="synonym">Lycopodium complanatum</name>
    <dbReference type="NCBI Taxonomy" id="34168"/>
    <lineage>
        <taxon>Eukaryota</taxon>
        <taxon>Viridiplantae</taxon>
        <taxon>Streptophyta</taxon>
        <taxon>Embryophyta</taxon>
        <taxon>Tracheophyta</taxon>
        <taxon>Lycopodiopsida</taxon>
        <taxon>Lycopodiales</taxon>
        <taxon>Lycopodiaceae</taxon>
        <taxon>Lycopodioideae</taxon>
        <taxon>Diphasiastrum</taxon>
    </lineage>
</organism>
<comment type="caution">
    <text evidence="1">The sequence shown here is derived from an EMBL/GenBank/DDBJ whole genome shotgun (WGS) entry which is preliminary data.</text>
</comment>
<dbReference type="EMBL" id="CM055109">
    <property type="protein sequence ID" value="KAJ7524004.1"/>
    <property type="molecule type" value="Genomic_DNA"/>
</dbReference>
<keyword evidence="2" id="KW-1185">Reference proteome</keyword>
<sequence length="453" mass="51335">MINKTDEALLKYKWPVVYKKGVSEAWADLSASIAIACYDDILEGCRLIVDDTDLGIFPFAPVESEEDKDERVLDVNELCKLCCESKFGQGDENVYDVSVRKCLEIEGSRITVQGLSTSDVRRCALALFQEYSTQANVSAKLHKLMVYKEGGHFEQHVDSLHEHNHVATLVLIASFPHEGGELHVSDHTGKELAFSSSGKKPVRSICFYTDCPHRVMPMREGARVLLQYDVFLESTGNKHKNEDKNEPKSESESEVEEFEEQLDGDPFNNGFLDKDEEAADNKDLEHQMFNFTPQKLERLKKAVDKFLHAMESQKQNKDTQENEKQKKWWIGLLLKHRYSTASLTKDLLKSVDASVYEYLENSFNLKLVPIVIQAYEPYGQSMELTAAPLENSRSTSSWIDNDVDTITVVRSGSMGESRSVINISGTDSIEYTGNEAVEYDYRYFGALLAISRK</sequence>
<evidence type="ECO:0000313" key="2">
    <source>
        <dbReference type="Proteomes" id="UP001162992"/>
    </source>
</evidence>
<dbReference type="Proteomes" id="UP001162992">
    <property type="component" value="Chromosome 18"/>
</dbReference>
<accession>A0ACC2B3R3</accession>
<evidence type="ECO:0000313" key="1">
    <source>
        <dbReference type="EMBL" id="KAJ7524004.1"/>
    </source>
</evidence>
<name>A0ACC2B3R3_DIPCM</name>
<proteinExistence type="predicted"/>